<keyword evidence="2" id="KW-0812">Transmembrane</keyword>
<dbReference type="RefSeq" id="WP_156274753.1">
    <property type="nucleotide sequence ID" value="NZ_CP046244.1"/>
</dbReference>
<feature type="transmembrane region" description="Helical" evidence="2">
    <location>
        <begin position="6"/>
        <end position="28"/>
    </location>
</feature>
<keyword evidence="4" id="KW-1185">Reference proteome</keyword>
<feature type="transmembrane region" description="Helical" evidence="2">
    <location>
        <begin position="229"/>
        <end position="248"/>
    </location>
</feature>
<name>A0A6I5ZUJ3_9FIRM</name>
<evidence type="ECO:0008006" key="5">
    <source>
        <dbReference type="Google" id="ProtNLM"/>
    </source>
</evidence>
<proteinExistence type="predicted"/>
<protein>
    <recommendedName>
        <fullName evidence="5">Type II secretion system (T2SS), protein F</fullName>
    </recommendedName>
</protein>
<sequence>MKAGPLLLAAAGLGLAAGAWVLMAVKLLSSPSRQDRAKETGKKSRTRKPPDPRSTRETAAVLAGMAGMLLLGWGGSPWVLALLATLGGAVGLGLTRMMARLKEGSDRAAGIRELTVLFEAVELYMRAGYALPQAMRAAALLTPRLRKAVGECLACWPAGPRRALEVLRQNLNIPEAEILVSLLGQVDRVGLKNLEGVMQREAYNLERLRQLAMEVNIARRPLYFTLYRALPLAAAVGLIVGPLLYRVAGVLKDAIFFF</sequence>
<evidence type="ECO:0000256" key="1">
    <source>
        <dbReference type="SAM" id="MobiDB-lite"/>
    </source>
</evidence>
<dbReference type="AlphaFoldDB" id="A0A6I5ZUJ3"/>
<feature type="transmembrane region" description="Helical" evidence="2">
    <location>
        <begin position="79"/>
        <end position="99"/>
    </location>
</feature>
<dbReference type="OrthoDB" id="1727189at2"/>
<evidence type="ECO:0000313" key="3">
    <source>
        <dbReference type="EMBL" id="QGP93388.1"/>
    </source>
</evidence>
<reference evidence="3 4" key="1">
    <citation type="submission" date="2019-11" db="EMBL/GenBank/DDBJ databases">
        <title>Genome sequence of Moorella glycerini DSM11254.</title>
        <authorList>
            <person name="Poehlein A."/>
            <person name="Boeer T."/>
            <person name="Daniel R."/>
        </authorList>
    </citation>
    <scope>NUCLEOTIDE SEQUENCE [LARGE SCALE GENOMIC DNA]</scope>
    <source>
        <strain evidence="3 4">DSM 11254</strain>
    </source>
</reference>
<evidence type="ECO:0000313" key="4">
    <source>
        <dbReference type="Proteomes" id="UP000425916"/>
    </source>
</evidence>
<evidence type="ECO:0000256" key="2">
    <source>
        <dbReference type="SAM" id="Phobius"/>
    </source>
</evidence>
<keyword evidence="2" id="KW-0472">Membrane</keyword>
<feature type="region of interest" description="Disordered" evidence="1">
    <location>
        <begin position="33"/>
        <end position="56"/>
    </location>
</feature>
<gene>
    <name evidence="3" type="ORF">MGLY_27960</name>
</gene>
<dbReference type="Proteomes" id="UP000425916">
    <property type="component" value="Chromosome"/>
</dbReference>
<accession>A0A6I5ZUJ3</accession>
<organism evidence="3 4">
    <name type="scientific">Neomoorella glycerini</name>
    <dbReference type="NCBI Taxonomy" id="55779"/>
    <lineage>
        <taxon>Bacteria</taxon>
        <taxon>Bacillati</taxon>
        <taxon>Bacillota</taxon>
        <taxon>Clostridia</taxon>
        <taxon>Neomoorellales</taxon>
        <taxon>Neomoorellaceae</taxon>
        <taxon>Neomoorella</taxon>
    </lineage>
</organism>
<dbReference type="EMBL" id="CP046244">
    <property type="protein sequence ID" value="QGP93388.1"/>
    <property type="molecule type" value="Genomic_DNA"/>
</dbReference>
<keyword evidence="2" id="KW-1133">Transmembrane helix</keyword>